<sequence>MSLNEKKIIEFNSDIFSSGKKTRKKREQPPKIKPIISPSITKNKLMKQFRDKQNKSELDESLNYLESLAKIKPDETEIETKLSDTLTPYEPQPEPIYGCLKNGTKPTFKEIYKNNSDPNKIPVFKITDDVAPPPEPEKKVIENEPKITENTVKITKNKKYTLGKSKLFKKIGILIKDKQTRKNIMNAQKELKSIPILEIKNRLKKKGLIKSGSTAPSDLLRAMYENSVMAGDIMNTNKDVLLHNFENE</sequence>
<organism evidence="2">
    <name type="scientific">viral metagenome</name>
    <dbReference type="NCBI Taxonomy" id="1070528"/>
    <lineage>
        <taxon>unclassified sequences</taxon>
        <taxon>metagenomes</taxon>
        <taxon>organismal metagenomes</taxon>
    </lineage>
</organism>
<reference evidence="2" key="1">
    <citation type="journal article" date="2020" name="Nature">
        <title>Giant virus diversity and host interactions through global metagenomics.</title>
        <authorList>
            <person name="Schulz F."/>
            <person name="Roux S."/>
            <person name="Paez-Espino D."/>
            <person name="Jungbluth S."/>
            <person name="Walsh D.A."/>
            <person name="Denef V.J."/>
            <person name="McMahon K.D."/>
            <person name="Konstantinidis K.T."/>
            <person name="Eloe-Fadrosh E.A."/>
            <person name="Kyrpides N.C."/>
            <person name="Woyke T."/>
        </authorList>
    </citation>
    <scope>NUCLEOTIDE SEQUENCE</scope>
    <source>
        <strain evidence="2">GVMAG-M-3300023179-71</strain>
    </source>
</reference>
<protein>
    <submittedName>
        <fullName evidence="2">Uncharacterized protein</fullName>
    </submittedName>
</protein>
<feature type="region of interest" description="Disordered" evidence="1">
    <location>
        <begin position="18"/>
        <end position="39"/>
    </location>
</feature>
<accession>A0A6C0H5I9</accession>
<evidence type="ECO:0000313" key="2">
    <source>
        <dbReference type="EMBL" id="QHT75729.1"/>
    </source>
</evidence>
<dbReference type="AlphaFoldDB" id="A0A6C0H5I9"/>
<name>A0A6C0H5I9_9ZZZZ</name>
<evidence type="ECO:0000256" key="1">
    <source>
        <dbReference type="SAM" id="MobiDB-lite"/>
    </source>
</evidence>
<dbReference type="EMBL" id="MN739881">
    <property type="protein sequence ID" value="QHT75729.1"/>
    <property type="molecule type" value="Genomic_DNA"/>
</dbReference>
<proteinExistence type="predicted"/>